<proteinExistence type="predicted"/>
<evidence type="ECO:0000313" key="1">
    <source>
        <dbReference type="EMBL" id="ALS22680.1"/>
    </source>
</evidence>
<gene>
    <name evidence="1" type="ORF">IJ22_23060</name>
</gene>
<name>A0A0U2U900_9BACL</name>
<dbReference type="RefSeq" id="WP_062408861.1">
    <property type="nucleotide sequence ID" value="NZ_BJCS01000001.1"/>
</dbReference>
<organism evidence="1 2">
    <name type="scientific">Paenibacillus naphthalenovorans</name>
    <dbReference type="NCBI Taxonomy" id="162209"/>
    <lineage>
        <taxon>Bacteria</taxon>
        <taxon>Bacillati</taxon>
        <taxon>Bacillota</taxon>
        <taxon>Bacilli</taxon>
        <taxon>Bacillales</taxon>
        <taxon>Paenibacillaceae</taxon>
        <taxon>Paenibacillus</taxon>
    </lineage>
</organism>
<dbReference type="KEGG" id="pnp:IJ22_23060"/>
<dbReference type="STRING" id="162209.IJ22_23060"/>
<sequence precursor="true">MKWIPRLLLMTAVSVAVAAGLSYLSKLDATVSVFRSVQAQPVSEANIVDVVSKMQLHQRIRRVELNHAIVSIDLLSVKSTEKADIFEDLYEIPKVMFGSSTNIYQVLIRVLDGSQEGSGSPGLLVAADARREKWLANESGLRPQNANELQQFLDAHYRMTYAPKWKARFLEKS</sequence>
<dbReference type="AlphaFoldDB" id="A0A0U2U900"/>
<reference evidence="1 2" key="2">
    <citation type="journal article" date="2016" name="Genome Announc.">
        <title>Complete Genome Sequences of Two Interactive Moderate Thermophiles, Paenibacillus napthalenovorans 32O-Y and Paenibacillus sp. 32O-W.</title>
        <authorList>
            <person name="Butler R.R.III."/>
            <person name="Wang J."/>
            <person name="Stark B.C."/>
            <person name="Pombert J.F."/>
        </authorList>
    </citation>
    <scope>NUCLEOTIDE SEQUENCE [LARGE SCALE GENOMIC DNA]</scope>
    <source>
        <strain evidence="1 2">32O-Y</strain>
    </source>
</reference>
<evidence type="ECO:0000313" key="2">
    <source>
        <dbReference type="Proteomes" id="UP000061660"/>
    </source>
</evidence>
<dbReference type="OrthoDB" id="2597874at2"/>
<dbReference type="EMBL" id="CP013652">
    <property type="protein sequence ID" value="ALS22680.1"/>
    <property type="molecule type" value="Genomic_DNA"/>
</dbReference>
<accession>A0A0U2U900</accession>
<protein>
    <submittedName>
        <fullName evidence="1">Uncharacterized protein</fullName>
    </submittedName>
</protein>
<dbReference type="Proteomes" id="UP000061660">
    <property type="component" value="Chromosome"/>
</dbReference>
<reference evidence="2" key="1">
    <citation type="submission" date="2015-12" db="EMBL/GenBank/DDBJ databases">
        <title>Complete genome sequences of two moderately thermophilic Paenibacillus species.</title>
        <authorList>
            <person name="Butler R.III."/>
            <person name="Wang J."/>
            <person name="Stark B.C."/>
            <person name="Pombert J.-F."/>
        </authorList>
    </citation>
    <scope>NUCLEOTIDE SEQUENCE [LARGE SCALE GENOMIC DNA]</scope>
    <source>
        <strain evidence="2">32O-Y</strain>
    </source>
</reference>
<keyword evidence="2" id="KW-1185">Reference proteome</keyword>
<dbReference type="PATRIC" id="fig|162209.4.peg.2451"/>